<dbReference type="KEGG" id="nsh:GXM_01978"/>
<organism evidence="1 2">
    <name type="scientific">Nostoc sphaeroides CCNUC1</name>
    <dbReference type="NCBI Taxonomy" id="2653204"/>
    <lineage>
        <taxon>Bacteria</taxon>
        <taxon>Bacillati</taxon>
        <taxon>Cyanobacteriota</taxon>
        <taxon>Cyanophyceae</taxon>
        <taxon>Nostocales</taxon>
        <taxon>Nostocaceae</taxon>
        <taxon>Nostoc</taxon>
    </lineage>
</organism>
<name>A0A5P8VVQ6_9NOSO</name>
<accession>A0A5P8VVQ6</accession>
<dbReference type="EMBL" id="CP045226">
    <property type="protein sequence ID" value="QFS44503.1"/>
    <property type="molecule type" value="Genomic_DNA"/>
</dbReference>
<evidence type="ECO:0000313" key="1">
    <source>
        <dbReference type="EMBL" id="QFS44503.1"/>
    </source>
</evidence>
<sequence length="54" mass="5960">MVQVIVGEIMNQFKIQNSKLNTATHFLVGFPPTLGDKDFFAHESASGMKCGARF</sequence>
<proteinExistence type="predicted"/>
<dbReference type="AlphaFoldDB" id="A0A5P8VVQ6"/>
<gene>
    <name evidence="1" type="ORF">GXM_01978</name>
</gene>
<keyword evidence="2" id="KW-1185">Reference proteome</keyword>
<protein>
    <submittedName>
        <fullName evidence="1">Uncharacterized protein</fullName>
    </submittedName>
</protein>
<reference evidence="1 2" key="1">
    <citation type="submission" date="2019-10" db="EMBL/GenBank/DDBJ databases">
        <title>Genomic and transcriptomic insights into the perfect genentic adaptation of a filamentous nitrogen-fixing cyanobacterium to rice fields.</title>
        <authorList>
            <person name="Chen Z."/>
        </authorList>
    </citation>
    <scope>NUCLEOTIDE SEQUENCE [LARGE SCALE GENOMIC DNA]</scope>
    <source>
        <strain evidence="1">CCNUC1</strain>
    </source>
</reference>
<evidence type="ECO:0000313" key="2">
    <source>
        <dbReference type="Proteomes" id="UP000326678"/>
    </source>
</evidence>
<dbReference type="Proteomes" id="UP000326678">
    <property type="component" value="Chromosome Gxm1"/>
</dbReference>